<dbReference type="GO" id="GO:0000785">
    <property type="term" value="C:chromatin"/>
    <property type="evidence" value="ECO:0007669"/>
    <property type="project" value="TreeGrafter"/>
</dbReference>
<proteinExistence type="predicted"/>
<feature type="region of interest" description="Disordered" evidence="7">
    <location>
        <begin position="269"/>
        <end position="323"/>
    </location>
</feature>
<feature type="compositionally biased region" description="Acidic residues" evidence="7">
    <location>
        <begin position="307"/>
        <end position="323"/>
    </location>
</feature>
<dbReference type="KEGG" id="cvn:111134319"/>
<feature type="compositionally biased region" description="Basic and acidic residues" evidence="7">
    <location>
        <begin position="626"/>
        <end position="643"/>
    </location>
</feature>
<feature type="compositionally biased region" description="Basic and acidic residues" evidence="7">
    <location>
        <begin position="297"/>
        <end position="306"/>
    </location>
</feature>
<feature type="region of interest" description="Disordered" evidence="7">
    <location>
        <begin position="556"/>
        <end position="643"/>
    </location>
</feature>
<dbReference type="Proteomes" id="UP000694844">
    <property type="component" value="Chromosome 5"/>
</dbReference>
<sequence length="643" mass="71771">MIYQNQNPELAMAYNPFLLPRPADYTSLLQQHYLPGMSVPAPPGIPASILPKLQQSVGRSPLTPGDLLHPFHPRPLRTMEPEPDAQDDPKVEIESKDLWEQFHNLGTEMVITKSGRRMFPPFKVRVSGLDKRAKYILLMDIVAVDDCRYKFHNSRWMVAGKADPEMPKRMYIHPDSPSTGEQWMQKVVSFHKLKLTNNISDKHGYVSITILNSMHKYQPRFHLVRANDILKLPYSAFRTYVFKETEFIAVTAYQNEKITQLKIDNNPFAKGFRDSGSGKREKKRILMSSLHQSSTKYSDDVSRVDDGQSDEDDEICVDETDDVTEDTVSILSRLHSDFKASNAENAPKAPSERGSPIRPDPQINSRSPSASSTPEPLPRKSPEVETPGNEEKSKESKHHDTGSDSPRSSERSSPERDRSPGCSRLFSKEHSSPPNVTVVQPSVTHPMFPYLYPYTSSASTFPYPMSHMLFSGSSSLSQGLQMPFLSTSGHSDFSHIPAHALSSLNQFSLQNHLMQSNYSSLSSSLAGRNPTSPTAPIPNSLGPIFPSRSNHRFSPYSYSLSKSHGDISPSSSDSGIKSSSPPSFAGITRPSPIRPRSPLSHHMTPMAAHSKPHSELRSMEQMLNGLDRKKAVHHESSSVAMEK</sequence>
<dbReference type="AlphaFoldDB" id="A0A8B8EFS8"/>
<keyword evidence="5 6" id="KW-0539">Nucleus</keyword>
<keyword evidence="9" id="KW-1185">Reference proteome</keyword>
<evidence type="ECO:0000256" key="7">
    <source>
        <dbReference type="SAM" id="MobiDB-lite"/>
    </source>
</evidence>
<evidence type="ECO:0000313" key="9">
    <source>
        <dbReference type="Proteomes" id="UP000694844"/>
    </source>
</evidence>
<dbReference type="GO" id="GO:0000981">
    <property type="term" value="F:DNA-binding transcription factor activity, RNA polymerase II-specific"/>
    <property type="evidence" value="ECO:0007669"/>
    <property type="project" value="TreeGrafter"/>
</dbReference>
<dbReference type="Pfam" id="PF00907">
    <property type="entry name" value="T-box"/>
    <property type="match status" value="1"/>
</dbReference>
<accession>A0A8B8EFS8</accession>
<gene>
    <name evidence="10" type="primary">LOC111134319</name>
</gene>
<evidence type="ECO:0000256" key="4">
    <source>
        <dbReference type="ARBA" id="ARBA00023163"/>
    </source>
</evidence>
<feature type="compositionally biased region" description="Basic and acidic residues" evidence="7">
    <location>
        <begin position="377"/>
        <end position="419"/>
    </location>
</feature>
<keyword evidence="3 6" id="KW-0238">DNA-binding</keyword>
<feature type="domain" description="T-box" evidence="8">
    <location>
        <begin position="93"/>
        <end position="274"/>
    </location>
</feature>
<evidence type="ECO:0000313" key="10">
    <source>
        <dbReference type="RefSeq" id="XP_022338945.1"/>
    </source>
</evidence>
<dbReference type="PROSITE" id="PS50252">
    <property type="entry name" value="TBOX_3"/>
    <property type="match status" value="1"/>
</dbReference>
<dbReference type="PRINTS" id="PR00937">
    <property type="entry name" value="TBOX"/>
</dbReference>
<dbReference type="InterPro" id="IPR046360">
    <property type="entry name" value="T-box_DNA-bd"/>
</dbReference>
<feature type="region of interest" description="Disordered" evidence="7">
    <location>
        <begin position="521"/>
        <end position="544"/>
    </location>
</feature>
<dbReference type="PROSITE" id="PS01264">
    <property type="entry name" value="TBOX_2"/>
    <property type="match status" value="1"/>
</dbReference>
<organism evidence="9 10">
    <name type="scientific">Crassostrea virginica</name>
    <name type="common">Eastern oyster</name>
    <dbReference type="NCBI Taxonomy" id="6565"/>
    <lineage>
        <taxon>Eukaryota</taxon>
        <taxon>Metazoa</taxon>
        <taxon>Spiralia</taxon>
        <taxon>Lophotrochozoa</taxon>
        <taxon>Mollusca</taxon>
        <taxon>Bivalvia</taxon>
        <taxon>Autobranchia</taxon>
        <taxon>Pteriomorphia</taxon>
        <taxon>Ostreida</taxon>
        <taxon>Ostreoidea</taxon>
        <taxon>Ostreidae</taxon>
        <taxon>Crassostrea</taxon>
    </lineage>
</organism>
<feature type="compositionally biased region" description="Low complexity" evidence="7">
    <location>
        <begin position="566"/>
        <end position="600"/>
    </location>
</feature>
<dbReference type="GO" id="GO:0001708">
    <property type="term" value="P:cell fate specification"/>
    <property type="evidence" value="ECO:0007669"/>
    <property type="project" value="TreeGrafter"/>
</dbReference>
<protein>
    <submittedName>
        <fullName evidence="10">T-box transcription factor TBX2-like isoform X1</fullName>
    </submittedName>
</protein>
<evidence type="ECO:0000256" key="6">
    <source>
        <dbReference type="PROSITE-ProRule" id="PRU00201"/>
    </source>
</evidence>
<dbReference type="Gene3D" id="2.60.40.820">
    <property type="entry name" value="Transcription factor, T-box"/>
    <property type="match status" value="1"/>
</dbReference>
<evidence type="ECO:0000256" key="5">
    <source>
        <dbReference type="ARBA" id="ARBA00023242"/>
    </source>
</evidence>
<dbReference type="FunFam" id="2.60.40.820:FF:000003">
    <property type="entry name" value="T-box transcription factor TBX3"/>
    <property type="match status" value="1"/>
</dbReference>
<reference evidence="10" key="1">
    <citation type="submission" date="2025-08" db="UniProtKB">
        <authorList>
            <consortium name="RefSeq"/>
        </authorList>
    </citation>
    <scope>IDENTIFICATION</scope>
    <source>
        <tissue evidence="10">Whole sample</tissue>
    </source>
</reference>
<dbReference type="GeneID" id="111134319"/>
<evidence type="ECO:0000259" key="8">
    <source>
        <dbReference type="PROSITE" id="PS50252"/>
    </source>
</evidence>
<dbReference type="PANTHER" id="PTHR11267:SF181">
    <property type="entry name" value="OPTOMOTOR-BLIND PROTEIN"/>
    <property type="match status" value="1"/>
</dbReference>
<comment type="subcellular location">
    <subcellularLocation>
        <location evidence="1 6">Nucleus</location>
    </subcellularLocation>
</comment>
<dbReference type="RefSeq" id="XP_022338945.1">
    <property type="nucleotide sequence ID" value="XM_022483237.1"/>
</dbReference>
<dbReference type="SMART" id="SM00425">
    <property type="entry name" value="TBOX"/>
    <property type="match status" value="1"/>
</dbReference>
<dbReference type="OrthoDB" id="7442607at2759"/>
<name>A0A8B8EFS8_CRAVI</name>
<evidence type="ECO:0000256" key="3">
    <source>
        <dbReference type="ARBA" id="ARBA00023125"/>
    </source>
</evidence>
<dbReference type="InterPro" id="IPR018186">
    <property type="entry name" value="TF_T-box_CS"/>
</dbReference>
<dbReference type="GO" id="GO:0045893">
    <property type="term" value="P:positive regulation of DNA-templated transcription"/>
    <property type="evidence" value="ECO:0007669"/>
    <property type="project" value="InterPro"/>
</dbReference>
<dbReference type="InterPro" id="IPR008967">
    <property type="entry name" value="p53-like_TF_DNA-bd_sf"/>
</dbReference>
<dbReference type="SUPFAM" id="SSF49417">
    <property type="entry name" value="p53-like transcription factors"/>
    <property type="match status" value="1"/>
</dbReference>
<keyword evidence="2" id="KW-0805">Transcription regulation</keyword>
<comment type="caution">
    <text evidence="6">Lacks conserved residue(s) required for the propagation of feature annotation.</text>
</comment>
<evidence type="ECO:0000256" key="1">
    <source>
        <dbReference type="ARBA" id="ARBA00004123"/>
    </source>
</evidence>
<dbReference type="InterPro" id="IPR001699">
    <property type="entry name" value="TF_T-box"/>
</dbReference>
<dbReference type="PANTHER" id="PTHR11267">
    <property type="entry name" value="T-BOX PROTEIN-RELATED"/>
    <property type="match status" value="1"/>
</dbReference>
<dbReference type="PROSITE" id="PS01283">
    <property type="entry name" value="TBOX_1"/>
    <property type="match status" value="1"/>
</dbReference>
<feature type="region of interest" description="Disordered" evidence="7">
    <location>
        <begin position="339"/>
        <end position="437"/>
    </location>
</feature>
<dbReference type="GO" id="GO:0000978">
    <property type="term" value="F:RNA polymerase II cis-regulatory region sequence-specific DNA binding"/>
    <property type="evidence" value="ECO:0007669"/>
    <property type="project" value="InterPro"/>
</dbReference>
<dbReference type="GO" id="GO:0005634">
    <property type="term" value="C:nucleus"/>
    <property type="evidence" value="ECO:0007669"/>
    <property type="project" value="UniProtKB-SubCell"/>
</dbReference>
<feature type="compositionally biased region" description="Polar residues" evidence="7">
    <location>
        <begin position="362"/>
        <end position="374"/>
    </location>
</feature>
<keyword evidence="4" id="KW-0804">Transcription</keyword>
<dbReference type="InterPro" id="IPR036960">
    <property type="entry name" value="T-box_sf"/>
</dbReference>
<dbReference type="CDD" id="cd20188">
    <property type="entry name" value="T-box_TBX2_3-like"/>
    <property type="match status" value="1"/>
</dbReference>
<evidence type="ECO:0000256" key="2">
    <source>
        <dbReference type="ARBA" id="ARBA00023015"/>
    </source>
</evidence>